<organism evidence="1">
    <name type="scientific">Anguilla anguilla</name>
    <name type="common">European freshwater eel</name>
    <name type="synonym">Muraena anguilla</name>
    <dbReference type="NCBI Taxonomy" id="7936"/>
    <lineage>
        <taxon>Eukaryota</taxon>
        <taxon>Metazoa</taxon>
        <taxon>Chordata</taxon>
        <taxon>Craniata</taxon>
        <taxon>Vertebrata</taxon>
        <taxon>Euteleostomi</taxon>
        <taxon>Actinopterygii</taxon>
        <taxon>Neopterygii</taxon>
        <taxon>Teleostei</taxon>
        <taxon>Anguilliformes</taxon>
        <taxon>Anguillidae</taxon>
        <taxon>Anguilla</taxon>
    </lineage>
</organism>
<dbReference type="AlphaFoldDB" id="A0A0E9RA69"/>
<evidence type="ECO:0000313" key="1">
    <source>
        <dbReference type="EMBL" id="JAH25697.1"/>
    </source>
</evidence>
<reference evidence="1" key="2">
    <citation type="journal article" date="2015" name="Fish Shellfish Immunol.">
        <title>Early steps in the European eel (Anguilla anguilla)-Vibrio vulnificus interaction in the gills: Role of the RtxA13 toxin.</title>
        <authorList>
            <person name="Callol A."/>
            <person name="Pajuelo D."/>
            <person name="Ebbesson L."/>
            <person name="Teles M."/>
            <person name="MacKenzie S."/>
            <person name="Amaro C."/>
        </authorList>
    </citation>
    <scope>NUCLEOTIDE SEQUENCE</scope>
</reference>
<proteinExistence type="predicted"/>
<reference evidence="1" key="1">
    <citation type="submission" date="2014-11" db="EMBL/GenBank/DDBJ databases">
        <authorList>
            <person name="Amaro Gonzalez C."/>
        </authorList>
    </citation>
    <scope>NUCLEOTIDE SEQUENCE</scope>
</reference>
<sequence>MYAQECYALCDIRTCYLDYFASLIVLPYCLHFFFRLGPTCARNYATLS</sequence>
<name>A0A0E9RA69_ANGAN</name>
<dbReference type="EMBL" id="GBXM01082880">
    <property type="protein sequence ID" value="JAH25697.1"/>
    <property type="molecule type" value="Transcribed_RNA"/>
</dbReference>
<accession>A0A0E9RA69</accession>
<protein>
    <submittedName>
        <fullName evidence="1">Uncharacterized protein</fullName>
    </submittedName>
</protein>